<keyword evidence="4" id="KW-1185">Reference proteome</keyword>
<comment type="caution">
    <text evidence="3">The sequence shown here is derived from an EMBL/GenBank/DDBJ whole genome shotgun (WGS) entry which is preliminary data.</text>
</comment>
<dbReference type="OrthoDB" id="37555at2759"/>
<dbReference type="Proteomes" id="UP000198406">
    <property type="component" value="Unassembled WGS sequence"/>
</dbReference>
<keyword evidence="2" id="KW-0812">Transmembrane</keyword>
<evidence type="ECO:0000256" key="2">
    <source>
        <dbReference type="SAM" id="Phobius"/>
    </source>
</evidence>
<dbReference type="InParanoid" id="A0A1Z5KPV3"/>
<proteinExistence type="predicted"/>
<name>A0A1Z5KPV3_FISSO</name>
<evidence type="ECO:0000313" key="3">
    <source>
        <dbReference type="EMBL" id="GAX28340.1"/>
    </source>
</evidence>
<gene>
    <name evidence="3" type="ORF">FisN_4Hh002</name>
</gene>
<reference evidence="3 4" key="1">
    <citation type="journal article" date="2015" name="Plant Cell">
        <title>Oil accumulation by the oleaginous diatom Fistulifera solaris as revealed by the genome and transcriptome.</title>
        <authorList>
            <person name="Tanaka T."/>
            <person name="Maeda Y."/>
            <person name="Veluchamy A."/>
            <person name="Tanaka M."/>
            <person name="Abida H."/>
            <person name="Marechal E."/>
            <person name="Bowler C."/>
            <person name="Muto M."/>
            <person name="Sunaga Y."/>
            <person name="Tanaka M."/>
            <person name="Yoshino T."/>
            <person name="Taniguchi T."/>
            <person name="Fukuda Y."/>
            <person name="Nemoto M."/>
            <person name="Matsumoto M."/>
            <person name="Wong P.S."/>
            <person name="Aburatani S."/>
            <person name="Fujibuchi W."/>
        </authorList>
    </citation>
    <scope>NUCLEOTIDE SEQUENCE [LARGE SCALE GENOMIC DNA]</scope>
    <source>
        <strain evidence="3 4">JPCC DA0580</strain>
    </source>
</reference>
<feature type="region of interest" description="Disordered" evidence="1">
    <location>
        <begin position="1"/>
        <end position="24"/>
    </location>
</feature>
<dbReference type="EMBL" id="BDSP01000273">
    <property type="protein sequence ID" value="GAX28340.1"/>
    <property type="molecule type" value="Genomic_DNA"/>
</dbReference>
<keyword evidence="2" id="KW-0472">Membrane</keyword>
<keyword evidence="2" id="KW-1133">Transmembrane helix</keyword>
<accession>A0A1Z5KPV3</accession>
<evidence type="ECO:0000313" key="4">
    <source>
        <dbReference type="Proteomes" id="UP000198406"/>
    </source>
</evidence>
<feature type="transmembrane region" description="Helical" evidence="2">
    <location>
        <begin position="95"/>
        <end position="117"/>
    </location>
</feature>
<sequence>MDRGEQVPESTVNAENSASEQPAEQLVADASDALGENLPEAESDDDDVTVIMLDQTAESQGHGALEWIEQTGPEMEERRRNVLLRELRRVQRASFLHFALLCLIPTALLLIVVATVIGDEEECSSDATFCELEPRTFINAFTTRCVCDPIPVSRVSN</sequence>
<protein>
    <submittedName>
        <fullName evidence="3">Uncharacterized protein</fullName>
    </submittedName>
</protein>
<evidence type="ECO:0000256" key="1">
    <source>
        <dbReference type="SAM" id="MobiDB-lite"/>
    </source>
</evidence>
<dbReference type="AlphaFoldDB" id="A0A1Z5KPV3"/>
<organism evidence="3 4">
    <name type="scientific">Fistulifera solaris</name>
    <name type="common">Oleaginous diatom</name>
    <dbReference type="NCBI Taxonomy" id="1519565"/>
    <lineage>
        <taxon>Eukaryota</taxon>
        <taxon>Sar</taxon>
        <taxon>Stramenopiles</taxon>
        <taxon>Ochrophyta</taxon>
        <taxon>Bacillariophyta</taxon>
        <taxon>Bacillariophyceae</taxon>
        <taxon>Bacillariophycidae</taxon>
        <taxon>Naviculales</taxon>
        <taxon>Naviculaceae</taxon>
        <taxon>Fistulifera</taxon>
    </lineage>
</organism>
<feature type="compositionally biased region" description="Polar residues" evidence="1">
    <location>
        <begin position="8"/>
        <end position="22"/>
    </location>
</feature>